<feature type="domain" description="Anaphase-promoting complex subunit 5" evidence="1">
    <location>
        <begin position="709"/>
        <end position="740"/>
    </location>
</feature>
<name>A0ABW2TR14_9PSEU</name>
<dbReference type="SMART" id="SM00028">
    <property type="entry name" value="TPR"/>
    <property type="match status" value="5"/>
</dbReference>
<dbReference type="Proteomes" id="UP001596512">
    <property type="component" value="Unassembled WGS sequence"/>
</dbReference>
<dbReference type="InterPro" id="IPR019734">
    <property type="entry name" value="TPR_rpt"/>
</dbReference>
<organism evidence="2 3">
    <name type="scientific">Actinokineospora soli</name>
    <dbReference type="NCBI Taxonomy" id="1048753"/>
    <lineage>
        <taxon>Bacteria</taxon>
        <taxon>Bacillati</taxon>
        <taxon>Actinomycetota</taxon>
        <taxon>Actinomycetes</taxon>
        <taxon>Pseudonocardiales</taxon>
        <taxon>Pseudonocardiaceae</taxon>
        <taxon>Actinokineospora</taxon>
    </lineage>
</organism>
<dbReference type="Pfam" id="PF13374">
    <property type="entry name" value="TPR_10"/>
    <property type="match status" value="3"/>
</dbReference>
<comment type="caution">
    <text evidence="2">The sequence shown here is derived from an EMBL/GenBank/DDBJ whole genome shotgun (WGS) entry which is preliminary data.</text>
</comment>
<dbReference type="InterPro" id="IPR026000">
    <property type="entry name" value="Apc5_dom"/>
</dbReference>
<feature type="domain" description="Anaphase-promoting complex subunit 5" evidence="1">
    <location>
        <begin position="664"/>
        <end position="695"/>
    </location>
</feature>
<dbReference type="EMBL" id="JBHTEY010000004">
    <property type="protein sequence ID" value="MFC7616260.1"/>
    <property type="molecule type" value="Genomic_DNA"/>
</dbReference>
<accession>A0ABW2TR14</accession>
<dbReference type="SUPFAM" id="SSF48452">
    <property type="entry name" value="TPR-like"/>
    <property type="match status" value="2"/>
</dbReference>
<evidence type="ECO:0000259" key="1">
    <source>
        <dbReference type="Pfam" id="PF12862"/>
    </source>
</evidence>
<evidence type="ECO:0000313" key="3">
    <source>
        <dbReference type="Proteomes" id="UP001596512"/>
    </source>
</evidence>
<proteinExistence type="predicted"/>
<dbReference type="PANTHER" id="PTHR19959">
    <property type="entry name" value="KINESIN LIGHT CHAIN"/>
    <property type="match status" value="1"/>
</dbReference>
<gene>
    <name evidence="2" type="ORF">ACFQV2_25085</name>
</gene>
<sequence length="818" mass="89830">MWLEHGPAGQGKTRLATQLGHELPPRWSVFWPSHTATPHDLAGAVADLALPTLIVLDYAETRPEQVTAVLSAIPPHSEIKVLMLARVRGPWVDELATVDDTVADHLATHFHHALDPLPQHNESTRQQPTAYREAVEAFAEQLQRVPGLDHHDWTAAVHRLTRSNRVVETGHPLTLYLTVLADLLDTATPTDLHTRMAGHGPEDRVLTHERRYWKRVAETKPALTPLLHVLDAIIATTILTPPQSTEDTATALRACIPELTDQPTHVLTAFTTVLTELFPSNTENTTGTLQPDRLAEHFAANHTLHSPHHTHRLATNATFEQATTVLTVLTRAVIHHPRHDQLAHHITTLINTHPGTLAHPALILITSVEHPAPLLSALQHTTTNPSTPIDVIVRLTDALPHTSVKLAPLAVTITQRLVDHHRTQPTTSLPHLAMSLNNLSNRLGDLGRWEEALGAITEAVDIRRRLAADRPDAFLPDLATSLNNLSVRLGDLRRQEEALAVITEAVKALRQLAADRPDAFLPDLATSLSNLSVLLGVLGYREEGLAAITEAAEVHRQLAAERPGQFLPNLALSLNNLSIRLGESGRPEEALTAITEAVEVYRRLANDRPDAFLPDLAMSLSNLSGRLGRLSRDVEALTAITEAVEVYRRLTNDRPDAFLPGLALSLNNLAILLGNLGHQEKGLAAITEAAEVHRQLATDRPDAFLPELALSLHNLAVRLGHMDRTEEGLAAITEAVGIRRRFAADRPDAFLPELATSLQNFAILLGESGRREEGLVAITEAVELRTDLAARWPTLHGSELQSSQRVLQWLNEWPPNPY</sequence>
<evidence type="ECO:0000313" key="2">
    <source>
        <dbReference type="EMBL" id="MFC7616260.1"/>
    </source>
</evidence>
<protein>
    <submittedName>
        <fullName evidence="2">Tetratricopeptide repeat protein</fullName>
    </submittedName>
</protein>
<dbReference type="PANTHER" id="PTHR19959:SF119">
    <property type="entry name" value="FUNGAL LIPASE-LIKE DOMAIN-CONTAINING PROTEIN"/>
    <property type="match status" value="1"/>
</dbReference>
<dbReference type="Gene3D" id="1.25.40.10">
    <property type="entry name" value="Tetratricopeptide repeat domain"/>
    <property type="match status" value="3"/>
</dbReference>
<dbReference type="InterPro" id="IPR011990">
    <property type="entry name" value="TPR-like_helical_dom_sf"/>
</dbReference>
<dbReference type="Pfam" id="PF12862">
    <property type="entry name" value="ANAPC5"/>
    <property type="match status" value="2"/>
</dbReference>
<keyword evidence="3" id="KW-1185">Reference proteome</keyword>
<reference evidence="3" key="1">
    <citation type="journal article" date="2019" name="Int. J. Syst. Evol. Microbiol.">
        <title>The Global Catalogue of Microorganisms (GCM) 10K type strain sequencing project: providing services to taxonomists for standard genome sequencing and annotation.</title>
        <authorList>
            <consortium name="The Broad Institute Genomics Platform"/>
            <consortium name="The Broad Institute Genome Sequencing Center for Infectious Disease"/>
            <person name="Wu L."/>
            <person name="Ma J."/>
        </authorList>
    </citation>
    <scope>NUCLEOTIDE SEQUENCE [LARGE SCALE GENOMIC DNA]</scope>
    <source>
        <strain evidence="3">JCM 17695</strain>
    </source>
</reference>